<keyword evidence="10" id="KW-0961">Cell wall biogenesis/degradation</keyword>
<keyword evidence="4" id="KW-0121">Carboxypeptidase</keyword>
<keyword evidence="4" id="KW-0378">Hydrolase</keyword>
<keyword evidence="5 11" id="KW-0812">Transmembrane</keyword>
<evidence type="ECO:0000256" key="6">
    <source>
        <dbReference type="ARBA" id="ARBA00022960"/>
    </source>
</evidence>
<evidence type="ECO:0000259" key="12">
    <source>
        <dbReference type="Pfam" id="PF00905"/>
    </source>
</evidence>
<dbReference type="SUPFAM" id="SSF56601">
    <property type="entry name" value="beta-lactamase/transpeptidase-like"/>
    <property type="match status" value="1"/>
</dbReference>
<dbReference type="RefSeq" id="WP_165105702.1">
    <property type="nucleotide sequence ID" value="NZ_JAAKYA010000014.1"/>
</dbReference>
<protein>
    <recommendedName>
        <fullName evidence="16">Penicillin-binding protein 2</fullName>
    </recommendedName>
</protein>
<dbReference type="InterPro" id="IPR001460">
    <property type="entry name" value="PCN-bd_Tpept"/>
</dbReference>
<dbReference type="GO" id="GO:0005886">
    <property type="term" value="C:plasma membrane"/>
    <property type="evidence" value="ECO:0007669"/>
    <property type="project" value="UniProtKB-SubCell"/>
</dbReference>
<organism evidence="14 15">
    <name type="scientific">Limisphaera ngatamarikiensis</name>
    <dbReference type="NCBI Taxonomy" id="1324935"/>
    <lineage>
        <taxon>Bacteria</taxon>
        <taxon>Pseudomonadati</taxon>
        <taxon>Verrucomicrobiota</taxon>
        <taxon>Verrucomicrobiia</taxon>
        <taxon>Limisphaerales</taxon>
        <taxon>Limisphaeraceae</taxon>
        <taxon>Limisphaera</taxon>
    </lineage>
</organism>
<feature type="domain" description="Penicillin-binding protein dimerisation" evidence="13">
    <location>
        <begin position="59"/>
        <end position="279"/>
    </location>
</feature>
<accession>A0A6M1RU64</accession>
<dbReference type="Gene3D" id="3.90.1310.10">
    <property type="entry name" value="Penicillin-binding protein 2a (Domain 2)"/>
    <property type="match status" value="1"/>
</dbReference>
<dbReference type="InterPro" id="IPR050515">
    <property type="entry name" value="Beta-lactam/transpept"/>
</dbReference>
<dbReference type="Gene3D" id="3.40.710.10">
    <property type="entry name" value="DD-peptidase/beta-lactamase superfamily"/>
    <property type="match status" value="1"/>
</dbReference>
<dbReference type="SUPFAM" id="SSF56519">
    <property type="entry name" value="Penicillin binding protein dimerisation domain"/>
    <property type="match status" value="1"/>
</dbReference>
<dbReference type="GO" id="GO:0009252">
    <property type="term" value="P:peptidoglycan biosynthetic process"/>
    <property type="evidence" value="ECO:0007669"/>
    <property type="project" value="UniProtKB-KW"/>
</dbReference>
<dbReference type="PANTHER" id="PTHR30627">
    <property type="entry name" value="PEPTIDOGLYCAN D,D-TRANSPEPTIDASE"/>
    <property type="match status" value="1"/>
</dbReference>
<gene>
    <name evidence="14" type="ORF">G4L39_02680</name>
</gene>
<dbReference type="GO" id="GO:0008658">
    <property type="term" value="F:penicillin binding"/>
    <property type="evidence" value="ECO:0007669"/>
    <property type="project" value="InterPro"/>
</dbReference>
<keyword evidence="15" id="KW-1185">Reference proteome</keyword>
<keyword evidence="3" id="KW-1003">Cell membrane</keyword>
<evidence type="ECO:0000313" key="14">
    <source>
        <dbReference type="EMBL" id="NGO38302.1"/>
    </source>
</evidence>
<dbReference type="InterPro" id="IPR005311">
    <property type="entry name" value="PBP_dimer"/>
</dbReference>
<proteinExistence type="predicted"/>
<evidence type="ECO:0000256" key="1">
    <source>
        <dbReference type="ARBA" id="ARBA00004167"/>
    </source>
</evidence>
<evidence type="ECO:0000256" key="8">
    <source>
        <dbReference type="ARBA" id="ARBA00022989"/>
    </source>
</evidence>
<evidence type="ECO:0000256" key="5">
    <source>
        <dbReference type="ARBA" id="ARBA00022692"/>
    </source>
</evidence>
<reference evidence="14 15" key="1">
    <citation type="submission" date="2020-02" db="EMBL/GenBank/DDBJ databases">
        <title>Draft genome sequence of Limisphaera ngatamarikiensis NGM72.4T, a thermophilic Verrucomicrobia grouped in subdivision 3.</title>
        <authorList>
            <person name="Carere C.R."/>
            <person name="Steen J."/>
            <person name="Hugenholtz P."/>
            <person name="Stott M.B."/>
        </authorList>
    </citation>
    <scope>NUCLEOTIDE SEQUENCE [LARGE SCALE GENOMIC DNA]</scope>
    <source>
        <strain evidence="14 15">NGM72.4</strain>
    </source>
</reference>
<dbReference type="PANTHER" id="PTHR30627:SF2">
    <property type="entry name" value="PEPTIDOGLYCAN D,D-TRANSPEPTIDASE MRDA"/>
    <property type="match status" value="1"/>
</dbReference>
<evidence type="ECO:0000256" key="10">
    <source>
        <dbReference type="ARBA" id="ARBA00023316"/>
    </source>
</evidence>
<evidence type="ECO:0000256" key="2">
    <source>
        <dbReference type="ARBA" id="ARBA00004236"/>
    </source>
</evidence>
<keyword evidence="9 11" id="KW-0472">Membrane</keyword>
<dbReference type="Pfam" id="PF00905">
    <property type="entry name" value="Transpeptidase"/>
    <property type="match status" value="1"/>
</dbReference>
<dbReference type="GO" id="GO:0008360">
    <property type="term" value="P:regulation of cell shape"/>
    <property type="evidence" value="ECO:0007669"/>
    <property type="project" value="UniProtKB-KW"/>
</dbReference>
<keyword evidence="6" id="KW-0133">Cell shape</keyword>
<dbReference type="GO" id="GO:0071972">
    <property type="term" value="F:peptidoglycan L,D-transpeptidase activity"/>
    <property type="evidence" value="ECO:0007669"/>
    <property type="project" value="TreeGrafter"/>
</dbReference>
<evidence type="ECO:0000256" key="9">
    <source>
        <dbReference type="ARBA" id="ARBA00023136"/>
    </source>
</evidence>
<evidence type="ECO:0000256" key="4">
    <source>
        <dbReference type="ARBA" id="ARBA00022645"/>
    </source>
</evidence>
<evidence type="ECO:0000256" key="7">
    <source>
        <dbReference type="ARBA" id="ARBA00022984"/>
    </source>
</evidence>
<dbReference type="Proteomes" id="UP000477311">
    <property type="component" value="Unassembled WGS sequence"/>
</dbReference>
<dbReference type="GO" id="GO:0071555">
    <property type="term" value="P:cell wall organization"/>
    <property type="evidence" value="ECO:0007669"/>
    <property type="project" value="UniProtKB-KW"/>
</dbReference>
<evidence type="ECO:0000259" key="13">
    <source>
        <dbReference type="Pfam" id="PF03717"/>
    </source>
</evidence>
<dbReference type="EMBL" id="JAAKYA010000014">
    <property type="protein sequence ID" value="NGO38302.1"/>
    <property type="molecule type" value="Genomic_DNA"/>
</dbReference>
<evidence type="ECO:0000256" key="3">
    <source>
        <dbReference type="ARBA" id="ARBA00022475"/>
    </source>
</evidence>
<sequence>MAIQLLDPAQHDDRALRGLTQVVLAGLAVLLAGLWWVQVASRRTYQSQQEIQAVRTVRIPAVRGRILDRNGVVLADSQPSFNLGLYLEELSPEFRAEYARLRPVQVVSQAGLSRFLGRSTVVTQAVRLSRADLDQLQWTARIRVASNAVVRLGRLLGQSLPFDPERFRRHYLEQLALPFPVAMNLQPEHVARLAEAGDLPPGADLEVLPLRLYPHQATASHLIGYLVRDDRSVEGEDAYYSYRLPDYRGAVGIEAGFDRELRGRAGAKSVLVNNLGYKQSERVWNPAVPGWDVVLTVDLRVQKAAEQALLRVGAQVRAAVVALDVTTGDVLALASLPAPNPNHFVLGFPPGEYDRMRDPQLRPQINRATQEHYAPGSILKPLVALAALDCGLDPRARFTVQPDPARPDRGCIYVGRRKIRDTAPPGEYDLRRALIRSSNSYFVHWGLQPGVVERLVQLGTQLGLGQRIGLPTRQEAPGVFPSLAEVRSPGWRDGDTANLCIGQGPVAVTPLQMALVFAALANGGHLLEPRLVDRLETSEGQFSRVVRRFPAGQIRRTVTLRPDHLRELHSAMLADTEDPEGTGRAAALPGFRVCGKTGTAQVMDAQGRLRGYTTWFVGFAPYERPRFVVAVMVEDGGSGGSTCAPVAREVFRALQQTGAAPDQELAMNLAG</sequence>
<keyword evidence="4" id="KW-0645">Protease</keyword>
<dbReference type="InterPro" id="IPR036138">
    <property type="entry name" value="PBP_dimer_sf"/>
</dbReference>
<evidence type="ECO:0008006" key="16">
    <source>
        <dbReference type="Google" id="ProtNLM"/>
    </source>
</evidence>
<feature type="transmembrane region" description="Helical" evidence="11">
    <location>
        <begin position="18"/>
        <end position="37"/>
    </location>
</feature>
<feature type="domain" description="Penicillin-binding protein transpeptidase" evidence="12">
    <location>
        <begin position="319"/>
        <end position="651"/>
    </location>
</feature>
<dbReference type="InterPro" id="IPR012338">
    <property type="entry name" value="Beta-lactam/transpept-like"/>
</dbReference>
<comment type="subcellular location">
    <subcellularLocation>
        <location evidence="2">Cell membrane</location>
    </subcellularLocation>
    <subcellularLocation>
        <location evidence="1">Membrane</location>
        <topology evidence="1">Single-pass membrane protein</topology>
    </subcellularLocation>
</comment>
<dbReference type="AlphaFoldDB" id="A0A6M1RU64"/>
<comment type="caution">
    <text evidence="14">The sequence shown here is derived from an EMBL/GenBank/DDBJ whole genome shotgun (WGS) entry which is preliminary data.</text>
</comment>
<evidence type="ECO:0000256" key="11">
    <source>
        <dbReference type="SAM" id="Phobius"/>
    </source>
</evidence>
<evidence type="ECO:0000313" key="15">
    <source>
        <dbReference type="Proteomes" id="UP000477311"/>
    </source>
</evidence>
<keyword evidence="8 11" id="KW-1133">Transmembrane helix</keyword>
<keyword evidence="7" id="KW-0573">Peptidoglycan synthesis</keyword>
<name>A0A6M1RU64_9BACT</name>
<dbReference type="Pfam" id="PF03717">
    <property type="entry name" value="PBP_dimer"/>
    <property type="match status" value="1"/>
</dbReference>